<dbReference type="PRINTS" id="PR00455">
    <property type="entry name" value="HTHTETR"/>
</dbReference>
<reference evidence="7" key="1">
    <citation type="submission" date="2015-12" db="EMBL/GenBank/DDBJ databases">
        <authorList>
            <person name="Shamseldin A."/>
            <person name="Moawad H."/>
            <person name="Abd El-Rahim W.M."/>
            <person name="Sadowsky M.J."/>
        </authorList>
    </citation>
    <scope>NUCLEOTIDE SEQUENCE [LARGE SCALE GENOMIC DNA]</scope>
    <source>
        <strain evidence="7">JAM AC0309</strain>
    </source>
</reference>
<dbReference type="InterPro" id="IPR036271">
    <property type="entry name" value="Tet_transcr_reg_TetR-rel_C_sf"/>
</dbReference>
<dbReference type="Gene3D" id="1.10.357.10">
    <property type="entry name" value="Tetracycline Repressor, domain 2"/>
    <property type="match status" value="1"/>
</dbReference>
<evidence type="ECO:0000256" key="4">
    <source>
        <dbReference type="PROSITE-ProRule" id="PRU00335"/>
    </source>
</evidence>
<protein>
    <submittedName>
        <fullName evidence="6">Transcriptional regulator, TetR family</fullName>
    </submittedName>
</protein>
<organism evidence="6 7">
    <name type="scientific">Microcella alkaliphila</name>
    <dbReference type="NCBI Taxonomy" id="279828"/>
    <lineage>
        <taxon>Bacteria</taxon>
        <taxon>Bacillati</taxon>
        <taxon>Actinomycetota</taxon>
        <taxon>Actinomycetes</taxon>
        <taxon>Micrococcales</taxon>
        <taxon>Microbacteriaceae</taxon>
        <taxon>Microcella</taxon>
    </lineage>
</organism>
<feature type="domain" description="HTH tetR-type" evidence="5">
    <location>
        <begin position="19"/>
        <end position="79"/>
    </location>
</feature>
<dbReference type="InterPro" id="IPR001647">
    <property type="entry name" value="HTH_TetR"/>
</dbReference>
<dbReference type="GO" id="GO:0003677">
    <property type="term" value="F:DNA binding"/>
    <property type="evidence" value="ECO:0007669"/>
    <property type="project" value="UniProtKB-UniRule"/>
</dbReference>
<dbReference type="PANTHER" id="PTHR47506">
    <property type="entry name" value="TRANSCRIPTIONAL REGULATORY PROTEIN"/>
    <property type="match status" value="1"/>
</dbReference>
<gene>
    <name evidence="6" type="ORF">MalAC0309_1089</name>
</gene>
<dbReference type="EMBL" id="AP017315">
    <property type="protein sequence ID" value="BAU31950.1"/>
    <property type="molecule type" value="Genomic_DNA"/>
</dbReference>
<dbReference type="InterPro" id="IPR009057">
    <property type="entry name" value="Homeodomain-like_sf"/>
</dbReference>
<dbReference type="SUPFAM" id="SSF48498">
    <property type="entry name" value="Tetracyclin repressor-like, C-terminal domain"/>
    <property type="match status" value="1"/>
</dbReference>
<evidence type="ECO:0000256" key="3">
    <source>
        <dbReference type="ARBA" id="ARBA00023163"/>
    </source>
</evidence>
<reference evidence="6 7" key="2">
    <citation type="submission" date="2016-01" db="EMBL/GenBank/DDBJ databases">
        <title>Microcella alkaliphila JAM AC0309 whole genome shotgun sequence.</title>
        <authorList>
            <person name="Kurata A."/>
            <person name="Hirose Y."/>
            <person name="Kishimoto N."/>
            <person name="Kobayashi T."/>
        </authorList>
    </citation>
    <scope>NUCLEOTIDE SEQUENCE [LARGE SCALE GENOMIC DNA]</scope>
    <source>
        <strain evidence="6 7">JAM AC0309</strain>
    </source>
</reference>
<dbReference type="Proteomes" id="UP000218965">
    <property type="component" value="Chromosome"/>
</dbReference>
<dbReference type="AlphaFoldDB" id="A0A0U5BFH8"/>
<dbReference type="PROSITE" id="PS50977">
    <property type="entry name" value="HTH_TETR_2"/>
    <property type="match status" value="1"/>
</dbReference>
<name>A0A0U5BFH8_9MICO</name>
<dbReference type="Pfam" id="PF00440">
    <property type="entry name" value="TetR_N"/>
    <property type="match status" value="1"/>
</dbReference>
<proteinExistence type="predicted"/>
<evidence type="ECO:0000256" key="2">
    <source>
        <dbReference type="ARBA" id="ARBA00023125"/>
    </source>
</evidence>
<dbReference type="SUPFAM" id="SSF46689">
    <property type="entry name" value="Homeodomain-like"/>
    <property type="match status" value="1"/>
</dbReference>
<evidence type="ECO:0000259" key="5">
    <source>
        <dbReference type="PROSITE" id="PS50977"/>
    </source>
</evidence>
<accession>A0A0U5BFH8</accession>
<sequence length="204" mass="22306">MTLTAPNPVATARRERPMAPAKIRILDTALRLFYDEGIRATGVDLLIAESSVTKATFYKHFGSKDRLVLDYVEIQRQRGEARLKDAIGDARGAAATIGRVVDMVEATIESESYRGCPFMNAAAEYPDRQHPVREVTSAYTDHVAARLSEVFAELGHPLPGAAADELTLAINGAYAWSYMADDVAARAGLRRVAERLIAECDAPR</sequence>
<keyword evidence="2 4" id="KW-0238">DNA-binding</keyword>
<feature type="DNA-binding region" description="H-T-H motif" evidence="4">
    <location>
        <begin position="42"/>
        <end position="61"/>
    </location>
</feature>
<dbReference type="KEGG" id="malk:MalAC0309_1089"/>
<keyword evidence="1" id="KW-0805">Transcription regulation</keyword>
<dbReference type="PANTHER" id="PTHR47506:SF7">
    <property type="entry name" value="TRANSCRIPTIONAL REGULATORY PROTEIN"/>
    <property type="match status" value="1"/>
</dbReference>
<evidence type="ECO:0000313" key="6">
    <source>
        <dbReference type="EMBL" id="BAU31950.1"/>
    </source>
</evidence>
<keyword evidence="3" id="KW-0804">Transcription</keyword>
<evidence type="ECO:0000256" key="1">
    <source>
        <dbReference type="ARBA" id="ARBA00023015"/>
    </source>
</evidence>
<evidence type="ECO:0000313" key="7">
    <source>
        <dbReference type="Proteomes" id="UP000218965"/>
    </source>
</evidence>
<dbReference type="RefSeq" id="WP_161494078.1">
    <property type="nucleotide sequence ID" value="NZ_AP017315.1"/>
</dbReference>